<dbReference type="EMBL" id="VXIV02001797">
    <property type="protein sequence ID" value="KAF6029702.1"/>
    <property type="molecule type" value="Genomic_DNA"/>
</dbReference>
<evidence type="ECO:0000259" key="1">
    <source>
        <dbReference type="Pfam" id="PF23713"/>
    </source>
</evidence>
<dbReference type="Pfam" id="PF23713">
    <property type="entry name" value="WHD_Egal"/>
    <property type="match status" value="1"/>
</dbReference>
<accession>A0A7J7JTJ3</accession>
<feature type="domain" description="Egal-1 winged helix" evidence="1">
    <location>
        <begin position="7"/>
        <end position="69"/>
    </location>
</feature>
<organism evidence="2 3">
    <name type="scientific">Bugula neritina</name>
    <name type="common">Brown bryozoan</name>
    <name type="synonym">Sertularia neritina</name>
    <dbReference type="NCBI Taxonomy" id="10212"/>
    <lineage>
        <taxon>Eukaryota</taxon>
        <taxon>Metazoa</taxon>
        <taxon>Spiralia</taxon>
        <taxon>Lophotrochozoa</taxon>
        <taxon>Bryozoa</taxon>
        <taxon>Gymnolaemata</taxon>
        <taxon>Cheilostomatida</taxon>
        <taxon>Flustrina</taxon>
        <taxon>Buguloidea</taxon>
        <taxon>Bugulidae</taxon>
        <taxon>Bugula</taxon>
    </lineage>
</organism>
<dbReference type="Proteomes" id="UP000593567">
    <property type="component" value="Unassembled WGS sequence"/>
</dbReference>
<dbReference type="OrthoDB" id="26838at2759"/>
<evidence type="ECO:0000313" key="2">
    <source>
        <dbReference type="EMBL" id="KAF6029702.1"/>
    </source>
</evidence>
<sequence length="83" mass="9259">MADEAGQKAMLHFIEILMNSSAPLSISQLAGRFGSKNFTPEMRTAAGGNEEGLKSFLTKYPSLFNIEGRYGKAYTVYMLKFRK</sequence>
<name>A0A7J7JTJ3_BUGNE</name>
<dbReference type="InterPro" id="IPR056589">
    <property type="entry name" value="WH_Egal-1"/>
</dbReference>
<keyword evidence="3" id="KW-1185">Reference proteome</keyword>
<comment type="caution">
    <text evidence="2">The sequence shown here is derived from an EMBL/GenBank/DDBJ whole genome shotgun (WGS) entry which is preliminary data.</text>
</comment>
<gene>
    <name evidence="2" type="ORF">EB796_012033</name>
</gene>
<reference evidence="2" key="1">
    <citation type="submission" date="2020-06" db="EMBL/GenBank/DDBJ databases">
        <title>Draft genome of Bugula neritina, a colonial animal packing powerful symbionts and potential medicines.</title>
        <authorList>
            <person name="Rayko M."/>
        </authorList>
    </citation>
    <scope>NUCLEOTIDE SEQUENCE [LARGE SCALE GENOMIC DNA]</scope>
    <source>
        <strain evidence="2">Kwan_BN1</strain>
    </source>
</reference>
<dbReference type="AlphaFoldDB" id="A0A7J7JTJ3"/>
<protein>
    <submittedName>
        <fullName evidence="2">Egl</fullName>
    </submittedName>
</protein>
<proteinExistence type="predicted"/>
<evidence type="ECO:0000313" key="3">
    <source>
        <dbReference type="Proteomes" id="UP000593567"/>
    </source>
</evidence>